<sequence>MFKKEFHVTLSQAAQLVKESFLASVVPMLRGSPGIGKSAIIHWVAKEMNLLVIDARFAGYDPTDVNGFPGLVIEEGIAKYYPLETFPLEGQELPINPLTGEQYAGWVLFMDEFNSAPRAVQAASYKLVLDRMVGQRKLHAAVYMCAAGNLDSDQAITEEMSTAMVSRICNLQVKEDLKSWMEWANHANVDTLITSYLQFRKDKFYTFDPETPDRPFASPRTWEFTHSYLKVWKDNNVNIKDRLPILAGLLDEAVALDFKAFAMIRDGLPRKEDILSNPANAMLPSDLGPLYALTGALADWANEDNLQQIIDYTSRMTPSDFQVATLRSINARNPQFSNHPVLTKWMTDNMSKFLG</sequence>
<dbReference type="SUPFAM" id="SSF52540">
    <property type="entry name" value="P-loop containing nucleoside triphosphate hydrolases"/>
    <property type="match status" value="1"/>
</dbReference>
<evidence type="ECO:0000313" key="2">
    <source>
        <dbReference type="Proteomes" id="UP000240903"/>
    </source>
</evidence>
<protein>
    <recommendedName>
        <fullName evidence="3">ATPase</fullName>
    </recommendedName>
</protein>
<organism evidence="1 2">
    <name type="scientific">Pseudomonas phage Littlefix</name>
    <dbReference type="NCBI Taxonomy" id="2079289"/>
    <lineage>
        <taxon>Viruses</taxon>
        <taxon>Duplodnaviria</taxon>
        <taxon>Heunggongvirae</taxon>
        <taxon>Uroviricota</taxon>
        <taxon>Caudoviricetes</taxon>
        <taxon>Schitoviridae</taxon>
        <taxon>Littlefixvirus</taxon>
        <taxon>Littlefixvirus littlefix</taxon>
    </lineage>
</organism>
<reference evidence="2" key="1">
    <citation type="submission" date="2018-01" db="EMBL/GenBank/DDBJ databases">
        <title>Pseudomonas phages infecting Pseudomonas sp. isolated from Prunus avium.</title>
        <authorList>
            <person name="Colberg O."/>
            <person name="Carstens A.B."/>
            <person name="Kot W."/>
            <person name="Hansen L.H."/>
        </authorList>
    </citation>
    <scope>NUCLEOTIDE SEQUENCE [LARGE SCALE GENOMIC DNA]</scope>
</reference>
<keyword evidence="2" id="KW-1185">Reference proteome</keyword>
<dbReference type="Proteomes" id="UP000240903">
    <property type="component" value="Segment"/>
</dbReference>
<evidence type="ECO:0008006" key="3">
    <source>
        <dbReference type="Google" id="ProtNLM"/>
    </source>
</evidence>
<evidence type="ECO:0000313" key="1">
    <source>
        <dbReference type="EMBL" id="AUV61888.1"/>
    </source>
</evidence>
<proteinExistence type="predicted"/>
<name>A0A2K9VHY3_9CAUD</name>
<dbReference type="EMBL" id="MG775260">
    <property type="protein sequence ID" value="AUV61888.1"/>
    <property type="molecule type" value="Genomic_DNA"/>
</dbReference>
<dbReference type="InterPro" id="IPR027417">
    <property type="entry name" value="P-loop_NTPase"/>
</dbReference>
<gene>
    <name evidence="1" type="ORF">PsPhLittlefix_gp73</name>
</gene>
<accession>A0A2K9VHY3</accession>
<dbReference type="Gene3D" id="3.40.50.300">
    <property type="entry name" value="P-loop containing nucleotide triphosphate hydrolases"/>
    <property type="match status" value="1"/>
</dbReference>